<keyword evidence="4 5" id="KW-0547">Nucleotide-binding</keyword>
<accession>A0A4Z1DXM4</accession>
<evidence type="ECO:0000259" key="7">
    <source>
        <dbReference type="Pfam" id="PF26337"/>
    </source>
</evidence>
<evidence type="ECO:0000256" key="1">
    <source>
        <dbReference type="ARBA" id="ARBA00004922"/>
    </source>
</evidence>
<evidence type="ECO:0000313" key="8">
    <source>
        <dbReference type="EMBL" id="TGN92695.1"/>
    </source>
</evidence>
<keyword evidence="2 5" id="KW-0328">Glycosyltransferase</keyword>
<evidence type="ECO:0000259" key="6">
    <source>
        <dbReference type="Pfam" id="PF26334"/>
    </source>
</evidence>
<feature type="domain" description="Glucosyltransferase 3-like C-terminal" evidence="7">
    <location>
        <begin position="172"/>
        <end position="329"/>
    </location>
</feature>
<name>A0A4Z1DXM4_9STRE</name>
<reference evidence="8 9" key="1">
    <citation type="submission" date="2019-04" db="EMBL/GenBank/DDBJ databases">
        <title>Genome sequencing of Streptococcus rubneri DSM 26920(T).</title>
        <authorList>
            <person name="Kook J.-K."/>
            <person name="Park S.-N."/>
            <person name="Lim Y.K."/>
        </authorList>
    </citation>
    <scope>NUCLEOTIDE SEQUENCE [LARGE SCALE GENOMIC DNA]</scope>
    <source>
        <strain evidence="8 9">DSM 26920</strain>
    </source>
</reference>
<dbReference type="GO" id="GO:0035251">
    <property type="term" value="F:UDP-glucosyltransferase activity"/>
    <property type="evidence" value="ECO:0007669"/>
    <property type="project" value="UniProtKB-UniRule"/>
</dbReference>
<dbReference type="GO" id="GO:0000166">
    <property type="term" value="F:nucleotide binding"/>
    <property type="evidence" value="ECO:0007669"/>
    <property type="project" value="UniProtKB-KW"/>
</dbReference>
<dbReference type="InterPro" id="IPR058592">
    <property type="entry name" value="Gtf3_C"/>
</dbReference>
<organism evidence="8 9">
    <name type="scientific">Streptococcus rubneri</name>
    <dbReference type="NCBI Taxonomy" id="1234680"/>
    <lineage>
        <taxon>Bacteria</taxon>
        <taxon>Bacillati</taxon>
        <taxon>Bacillota</taxon>
        <taxon>Bacilli</taxon>
        <taxon>Lactobacillales</taxon>
        <taxon>Streptococcaceae</taxon>
        <taxon>Streptococcus</taxon>
    </lineage>
</organism>
<comment type="domain">
    <text evidence="5">Dimerizes via the C-terminus; dimerization is required for tetramer formation. Binds protein substrate via an exposed loop in the N-terminus.</text>
</comment>
<dbReference type="Gene3D" id="3.40.50.2000">
    <property type="entry name" value="Glycogen Phosphorylase B"/>
    <property type="match status" value="2"/>
</dbReference>
<dbReference type="PIRSF" id="PIRSF007023">
    <property type="entry name" value="UDP-Galf_transf"/>
    <property type="match status" value="1"/>
</dbReference>
<dbReference type="Pfam" id="PF26337">
    <property type="entry name" value="Gtf3_C"/>
    <property type="match status" value="1"/>
</dbReference>
<protein>
    <recommendedName>
        <fullName evidence="5">Glucosyltransferase 3</fullName>
        <ecNumber evidence="5">2.4.1.-</ecNumber>
    </recommendedName>
</protein>
<dbReference type="Proteomes" id="UP000297986">
    <property type="component" value="Unassembled WGS sequence"/>
</dbReference>
<keyword evidence="9" id="KW-1185">Reference proteome</keyword>
<evidence type="ECO:0000256" key="4">
    <source>
        <dbReference type="ARBA" id="ARBA00022741"/>
    </source>
</evidence>
<comment type="similarity">
    <text evidence="5">Belongs to the Gtf3 glucosyltransferase family.</text>
</comment>
<evidence type="ECO:0000256" key="5">
    <source>
        <dbReference type="HAMAP-Rule" id="MF_00841"/>
    </source>
</evidence>
<sequence length="335" mass="38587">MKIHFTNLFGQSSRSVALMAQNDIMKIVRELGVNELGIYFYDQTDESWGELNSRMDGILAGVSFGDIVFVQSPSWNGIEWDSHLVHKLESLQVKLVTFIHDVPPLMFEESNYYLMPAYIEMYNKSDVVVVPSEQMYHKLVAEGLTVKKYVVQKMWDLTHQLDLYSPQFERKLIFSGKPSRFPHILGWKYDTPLHVYAEREDGVDYSKVQLEGWRTQQELLLELSKGGFGLVWGNSENPADERDYYKGNISYKLSTYLAAGLPVVVPDYLSNADYIREKGLGFVVSSLEEANQVVKDCTAEHYHQMAQQAKYTSFLIRNGYFTKKLFVDAMMTLNE</sequence>
<comment type="caution">
    <text evidence="5">Lacks conserved residue(s) required for the propagation of feature annotation.</text>
</comment>
<dbReference type="EC" id="2.4.1.-" evidence="5"/>
<dbReference type="HAMAP" id="MF_00841">
    <property type="entry name" value="Gtf3"/>
    <property type="match status" value="1"/>
</dbReference>
<comment type="subunit">
    <text evidence="5">Homotetramer; a dimer of dimers.</text>
</comment>
<comment type="function">
    <text evidence="5">Required for polymorphic O-glycosylation of the serine-rich repeat protein in this bacteria. Catalyzes the second step in glycosylation by transferring glucose from UDP-glucose to the terminal GlcNAc moiety of the 3-O-(N-acetyl-alpha-D-glucosaminyl)-L-seryl-[protein] resulting from the first glycosylation step.</text>
</comment>
<feature type="domain" description="Glucosyltransferase 3-like N-terminal" evidence="6">
    <location>
        <begin position="2"/>
        <end position="154"/>
    </location>
</feature>
<dbReference type="AlphaFoldDB" id="A0A4Z1DXM4"/>
<feature type="binding site" evidence="5">
    <location>
        <begin position="250"/>
        <end position="255"/>
    </location>
    <ligand>
        <name>UDP</name>
        <dbReference type="ChEBI" id="CHEBI:58223"/>
    </ligand>
</feature>
<dbReference type="UniPathway" id="UPA00378"/>
<dbReference type="OrthoDB" id="9790931at2"/>
<dbReference type="EMBL" id="SRRP01000001">
    <property type="protein sequence ID" value="TGN92695.1"/>
    <property type="molecule type" value="Genomic_DNA"/>
</dbReference>
<dbReference type="InterPro" id="IPR058591">
    <property type="entry name" value="Gtf3_N"/>
</dbReference>
<evidence type="ECO:0000256" key="2">
    <source>
        <dbReference type="ARBA" id="ARBA00022676"/>
    </source>
</evidence>
<dbReference type="InterPro" id="IPR043676">
    <property type="entry name" value="Gtf3"/>
</dbReference>
<dbReference type="RefSeq" id="WP_135782932.1">
    <property type="nucleotide sequence ID" value="NZ_JADMRL010000005.1"/>
</dbReference>
<proteinExistence type="inferred from homology"/>
<comment type="caution">
    <text evidence="8">The sequence shown here is derived from an EMBL/GenBank/DDBJ whole genome shotgun (WGS) entry which is preliminary data.</text>
</comment>
<keyword evidence="3 5" id="KW-0808">Transferase</keyword>
<dbReference type="Pfam" id="PF26334">
    <property type="entry name" value="Gtf3_N"/>
    <property type="match status" value="1"/>
</dbReference>
<feature type="binding site" evidence="5">
    <location>
        <position position="180"/>
    </location>
    <ligand>
        <name>UDP</name>
        <dbReference type="ChEBI" id="CHEBI:58223"/>
    </ligand>
</feature>
<gene>
    <name evidence="5" type="primary">gtf3</name>
    <name evidence="8" type="ORF">E5S68_07200</name>
</gene>
<comment type="pathway">
    <text evidence="1 5">Protein modification; protein glycosylation.</text>
</comment>
<evidence type="ECO:0000313" key="9">
    <source>
        <dbReference type="Proteomes" id="UP000297986"/>
    </source>
</evidence>
<evidence type="ECO:0000256" key="3">
    <source>
        <dbReference type="ARBA" id="ARBA00022679"/>
    </source>
</evidence>